<accession>A0A1B1AJ29</accession>
<dbReference type="EMBL" id="CP013244">
    <property type="protein sequence ID" value="ANP46530.1"/>
    <property type="molecule type" value="Genomic_DNA"/>
</dbReference>
<protein>
    <submittedName>
        <fullName evidence="1">Uncharacterized protein</fullName>
    </submittedName>
</protein>
<dbReference type="InParanoid" id="A0A1B1AJ29"/>
<dbReference type="AlphaFoldDB" id="A0A1B1AJ29"/>
<proteinExistence type="predicted"/>
<evidence type="ECO:0000313" key="1">
    <source>
        <dbReference type="EMBL" id="ANP46530.1"/>
    </source>
</evidence>
<keyword evidence="2" id="KW-1185">Reference proteome</keyword>
<name>A0A1B1AJ29_9PROT</name>
<dbReference type="STRING" id="1759059.ATE48_11670"/>
<organism evidence="1 2">
    <name type="scientific">Candidatus Viadribacter manganicus</name>
    <dbReference type="NCBI Taxonomy" id="1759059"/>
    <lineage>
        <taxon>Bacteria</taxon>
        <taxon>Pseudomonadati</taxon>
        <taxon>Pseudomonadota</taxon>
        <taxon>Alphaproteobacteria</taxon>
        <taxon>Hyphomonadales</taxon>
        <taxon>Hyphomonadaceae</taxon>
        <taxon>Candidatus Viadribacter</taxon>
    </lineage>
</organism>
<dbReference type="RefSeq" id="WP_066771718.1">
    <property type="nucleotide sequence ID" value="NZ_CP013244.1"/>
</dbReference>
<dbReference type="KEGG" id="cbot:ATE48_11670"/>
<reference evidence="1 2" key="1">
    <citation type="submission" date="2015-11" db="EMBL/GenBank/DDBJ databases">
        <title>Whole-Genome Sequence of Candidatus Oderbacter manganicum from the National Park Lower Oder Valley, Germany.</title>
        <authorList>
            <person name="Braun B."/>
            <person name="Liere K."/>
            <person name="Szewzyk U."/>
        </authorList>
    </citation>
    <scope>NUCLEOTIDE SEQUENCE [LARGE SCALE GENOMIC DNA]</scope>
    <source>
        <strain evidence="1 2">OTSz_A_272</strain>
    </source>
</reference>
<evidence type="ECO:0000313" key="2">
    <source>
        <dbReference type="Proteomes" id="UP000092498"/>
    </source>
</evidence>
<gene>
    <name evidence="1" type="ORF">ATE48_11670</name>
</gene>
<dbReference type="OrthoDB" id="8479623at2"/>
<sequence length="115" mass="13277">MNTFNWQGGSGRWFEFEIARAQRDWDTVGGVYMFVKPHDQPSQDWGGPICLFAAQTADFSSTLTRHDMWQAAENLGAREIHLLTIKEDQTRERVLKDILEAQAPILNRNMLRRVA</sequence>
<dbReference type="Proteomes" id="UP000092498">
    <property type="component" value="Chromosome"/>
</dbReference>